<accession>A0A6J5XZL7</accession>
<name>A0A6J5XZL7_PRUAR</name>
<keyword evidence="5" id="KW-1185">Reference proteome</keyword>
<evidence type="ECO:0000313" key="4">
    <source>
        <dbReference type="Proteomes" id="UP000507222"/>
    </source>
</evidence>
<dbReference type="Proteomes" id="UP000507245">
    <property type="component" value="Unassembled WGS sequence"/>
</dbReference>
<feature type="region of interest" description="Disordered" evidence="1">
    <location>
        <begin position="46"/>
        <end position="67"/>
    </location>
</feature>
<dbReference type="EMBL" id="CAEKDK010000007">
    <property type="protein sequence ID" value="CAB4286807.1"/>
    <property type="molecule type" value="Genomic_DNA"/>
</dbReference>
<evidence type="ECO:0000256" key="1">
    <source>
        <dbReference type="SAM" id="MobiDB-lite"/>
    </source>
</evidence>
<organism evidence="3 5">
    <name type="scientific">Prunus armeniaca</name>
    <name type="common">Apricot</name>
    <name type="synonym">Armeniaca vulgaris</name>
    <dbReference type="NCBI Taxonomy" id="36596"/>
    <lineage>
        <taxon>Eukaryota</taxon>
        <taxon>Viridiplantae</taxon>
        <taxon>Streptophyta</taxon>
        <taxon>Embryophyta</taxon>
        <taxon>Tracheophyta</taxon>
        <taxon>Spermatophyta</taxon>
        <taxon>Magnoliopsida</taxon>
        <taxon>eudicotyledons</taxon>
        <taxon>Gunneridae</taxon>
        <taxon>Pentapetalae</taxon>
        <taxon>rosids</taxon>
        <taxon>fabids</taxon>
        <taxon>Rosales</taxon>
        <taxon>Rosaceae</taxon>
        <taxon>Amygdaloideae</taxon>
        <taxon>Amygdaleae</taxon>
        <taxon>Prunus</taxon>
    </lineage>
</organism>
<feature type="compositionally biased region" description="Low complexity" evidence="1">
    <location>
        <begin position="56"/>
        <end position="67"/>
    </location>
</feature>
<reference evidence="5" key="1">
    <citation type="journal article" date="2020" name="Genome Biol.">
        <title>Gamete binning: chromosome-level and haplotype-resolved genome assembly enabled by high-throughput single-cell sequencing of gamete genomes.</title>
        <authorList>
            <person name="Campoy J.A."/>
            <person name="Sun H."/>
            <person name="Goel M."/>
            <person name="Jiao W.-B."/>
            <person name="Folz-Donahue K."/>
            <person name="Wang N."/>
            <person name="Rubio M."/>
            <person name="Liu C."/>
            <person name="Kukat C."/>
            <person name="Ruiz D."/>
            <person name="Huettel B."/>
            <person name="Schneeberger K."/>
        </authorList>
    </citation>
    <scope>NUCLEOTIDE SEQUENCE [LARGE SCALE GENOMIC DNA]</scope>
    <source>
        <strain evidence="5">cv. Rojo Pasion</strain>
    </source>
</reference>
<evidence type="ECO:0000313" key="5">
    <source>
        <dbReference type="Proteomes" id="UP000507245"/>
    </source>
</evidence>
<dbReference type="AlphaFoldDB" id="A0A6J5XZL7"/>
<gene>
    <name evidence="2" type="ORF">CURHAP_LOCUS44530</name>
    <name evidence="3" type="ORF">ORAREDHAP_LOCUS43875</name>
</gene>
<sequence length="67" mass="7713">MASARVKHQIKGKRESTNIITPKLRTRNWKMKIKKQKPITKTEWRQCRQAGGTGAGDTTLLLRVPRN</sequence>
<proteinExistence type="predicted"/>
<dbReference type="Proteomes" id="UP000507222">
    <property type="component" value="Unassembled WGS sequence"/>
</dbReference>
<dbReference type="EMBL" id="CAEKKB010000007">
    <property type="protein sequence ID" value="CAB4317175.1"/>
    <property type="molecule type" value="Genomic_DNA"/>
</dbReference>
<reference evidence="3 4" key="2">
    <citation type="submission" date="2020-05" db="EMBL/GenBank/DDBJ databases">
        <authorList>
            <person name="Campoy J."/>
            <person name="Schneeberger K."/>
            <person name="Spophaly S."/>
        </authorList>
    </citation>
    <scope>NUCLEOTIDE SEQUENCE [LARGE SCALE GENOMIC DNA]</scope>
    <source>
        <strain evidence="3">PruArmRojPasFocal</strain>
    </source>
</reference>
<evidence type="ECO:0000313" key="3">
    <source>
        <dbReference type="EMBL" id="CAB4317175.1"/>
    </source>
</evidence>
<evidence type="ECO:0000313" key="2">
    <source>
        <dbReference type="EMBL" id="CAB4286807.1"/>
    </source>
</evidence>
<protein>
    <submittedName>
        <fullName evidence="3">Uncharacterized protein</fullName>
    </submittedName>
</protein>